<dbReference type="SUPFAM" id="SSF51905">
    <property type="entry name" value="FAD/NAD(P)-binding domain"/>
    <property type="match status" value="1"/>
</dbReference>
<evidence type="ECO:0000313" key="3">
    <source>
        <dbReference type="EMBL" id="MBI1495088.1"/>
    </source>
</evidence>
<dbReference type="SUPFAM" id="SSF54373">
    <property type="entry name" value="FAD-linked reductases, C-terminal domain"/>
    <property type="match status" value="1"/>
</dbReference>
<sequence>MTPDVVVLGAGIVGICSALSLAEKGLHVRLIDRGAPGQATSFGNAGIISPWSVVPQSMPGLWKKVPGWLLDPLGPVTVKPSYLPRVALWGMRFLSEGRMSRVHEVARAMDVLNRDNVDLFRQHLAGTGHEDLLQDSWYVHAFRNGDDANDDSVDYRIRKEFGAPIEKIGQADLRALEPDLTPDFKAAILIKGQARATSPGRIGEVLADKFRAMGGETLQHSVQAILPREDGSWDYTTEAGTENVSKLVLSAGIWSRELLKPLGIHIPMESERGYHVSFASPGVSLTHSVMDMDMKFVASSMEEGLRVAGTAEFAGLDKPLNQKRLDGLVTLARNLLPGLNDTDISTWSGQRPSLPDSLPCIGEVDGFPGLIAAFGHSHYGLMMAPKTGRIVADIATDTTVNIDLTPYRVRRY</sequence>
<dbReference type="AlphaFoldDB" id="A0A8J7IE29"/>
<comment type="caution">
    <text evidence="3">The sequence shown here is derived from an EMBL/GenBank/DDBJ whole genome shotgun (WGS) entry which is preliminary data.</text>
</comment>
<keyword evidence="1" id="KW-0560">Oxidoreductase</keyword>
<dbReference type="PANTHER" id="PTHR13847:SF289">
    <property type="entry name" value="GLYCINE OXIDASE"/>
    <property type="match status" value="1"/>
</dbReference>
<dbReference type="InterPro" id="IPR036188">
    <property type="entry name" value="FAD/NAD-bd_sf"/>
</dbReference>
<dbReference type="InterPro" id="IPR006076">
    <property type="entry name" value="FAD-dep_OxRdtase"/>
</dbReference>
<dbReference type="GO" id="GO:0005737">
    <property type="term" value="C:cytoplasm"/>
    <property type="evidence" value="ECO:0007669"/>
    <property type="project" value="TreeGrafter"/>
</dbReference>
<dbReference type="PANTHER" id="PTHR13847">
    <property type="entry name" value="SARCOSINE DEHYDROGENASE-RELATED"/>
    <property type="match status" value="1"/>
</dbReference>
<evidence type="ECO:0000259" key="2">
    <source>
        <dbReference type="Pfam" id="PF01266"/>
    </source>
</evidence>
<evidence type="ECO:0000256" key="1">
    <source>
        <dbReference type="ARBA" id="ARBA00023002"/>
    </source>
</evidence>
<protein>
    <submittedName>
        <fullName evidence="3">FAD-binding oxidoreductase</fullName>
    </submittedName>
</protein>
<evidence type="ECO:0000313" key="4">
    <source>
        <dbReference type="Proteomes" id="UP000640583"/>
    </source>
</evidence>
<reference evidence="3" key="1">
    <citation type="submission" date="2020-10" db="EMBL/GenBank/DDBJ databases">
        <title>Paenihalocynthiibacter styelae gen. nov., sp. nov., isolated from stalked sea squirt Styela clava.</title>
        <authorList>
            <person name="Kim Y.-O."/>
            <person name="Yoon J.-H."/>
        </authorList>
    </citation>
    <scope>NUCLEOTIDE SEQUENCE</scope>
    <source>
        <strain evidence="3">MYP1-1</strain>
    </source>
</reference>
<accession>A0A8J7IE29</accession>
<dbReference type="EMBL" id="JADCKQ010000014">
    <property type="protein sequence ID" value="MBI1495088.1"/>
    <property type="molecule type" value="Genomic_DNA"/>
</dbReference>
<dbReference type="Pfam" id="PF01266">
    <property type="entry name" value="DAO"/>
    <property type="match status" value="1"/>
</dbReference>
<name>A0A8J7IE29_9RHOB</name>
<dbReference type="GO" id="GO:0016491">
    <property type="term" value="F:oxidoreductase activity"/>
    <property type="evidence" value="ECO:0007669"/>
    <property type="project" value="UniProtKB-KW"/>
</dbReference>
<organism evidence="3 4">
    <name type="scientific">Halocynthiibacter styelae</name>
    <dbReference type="NCBI Taxonomy" id="2761955"/>
    <lineage>
        <taxon>Bacteria</taxon>
        <taxon>Pseudomonadati</taxon>
        <taxon>Pseudomonadota</taxon>
        <taxon>Alphaproteobacteria</taxon>
        <taxon>Rhodobacterales</taxon>
        <taxon>Paracoccaceae</taxon>
        <taxon>Halocynthiibacter</taxon>
    </lineage>
</organism>
<keyword evidence="4" id="KW-1185">Reference proteome</keyword>
<feature type="domain" description="FAD dependent oxidoreductase" evidence="2">
    <location>
        <begin position="4"/>
        <end position="393"/>
    </location>
</feature>
<gene>
    <name evidence="3" type="ORF">H1D41_15700</name>
</gene>
<proteinExistence type="predicted"/>
<dbReference type="Gene3D" id="3.30.9.10">
    <property type="entry name" value="D-Amino Acid Oxidase, subunit A, domain 2"/>
    <property type="match status" value="1"/>
</dbReference>
<dbReference type="Proteomes" id="UP000640583">
    <property type="component" value="Unassembled WGS sequence"/>
</dbReference>
<dbReference type="Gene3D" id="3.50.50.60">
    <property type="entry name" value="FAD/NAD(P)-binding domain"/>
    <property type="match status" value="2"/>
</dbReference>